<dbReference type="EMBL" id="ML738339">
    <property type="protein sequence ID" value="KAE8311849.1"/>
    <property type="molecule type" value="Genomic_DNA"/>
</dbReference>
<evidence type="ECO:0000313" key="2">
    <source>
        <dbReference type="EMBL" id="KAE8311849.1"/>
    </source>
</evidence>
<gene>
    <name evidence="2" type="ORF">BDV41DRAFT_540865</name>
</gene>
<keyword evidence="3" id="KW-1185">Reference proteome</keyword>
<accession>A0A5N6VVQ1</accession>
<keyword evidence="1" id="KW-1133">Transmembrane helix</keyword>
<reference evidence="3" key="1">
    <citation type="submission" date="2019-04" db="EMBL/GenBank/DDBJ databases">
        <title>Friends and foes A comparative genomics studyof 23 Aspergillus species from section Flavi.</title>
        <authorList>
            <consortium name="DOE Joint Genome Institute"/>
            <person name="Kjaerbolling I."/>
            <person name="Vesth T."/>
            <person name="Frisvad J.C."/>
            <person name="Nybo J.L."/>
            <person name="Theobald S."/>
            <person name="Kildgaard S."/>
            <person name="Isbrandt T."/>
            <person name="Kuo A."/>
            <person name="Sato A."/>
            <person name="Lyhne E.K."/>
            <person name="Kogle M.E."/>
            <person name="Wiebenga A."/>
            <person name="Kun R.S."/>
            <person name="Lubbers R.J."/>
            <person name="Makela M.R."/>
            <person name="Barry K."/>
            <person name="Chovatia M."/>
            <person name="Clum A."/>
            <person name="Daum C."/>
            <person name="Haridas S."/>
            <person name="He G."/>
            <person name="LaButti K."/>
            <person name="Lipzen A."/>
            <person name="Mondo S."/>
            <person name="Riley R."/>
            <person name="Salamov A."/>
            <person name="Simmons B.A."/>
            <person name="Magnuson J.K."/>
            <person name="Henrissat B."/>
            <person name="Mortensen U.H."/>
            <person name="Larsen T.O."/>
            <person name="Devries R.P."/>
            <person name="Grigoriev I.V."/>
            <person name="Machida M."/>
            <person name="Baker S.E."/>
            <person name="Andersen M.R."/>
        </authorList>
    </citation>
    <scope>NUCLEOTIDE SEQUENCE [LARGE SCALE GENOMIC DNA]</scope>
    <source>
        <strain evidence="3">CBS 130015</strain>
    </source>
</reference>
<feature type="transmembrane region" description="Helical" evidence="1">
    <location>
        <begin position="100"/>
        <end position="117"/>
    </location>
</feature>
<dbReference type="AlphaFoldDB" id="A0A5N6VVQ1"/>
<keyword evidence="1" id="KW-0472">Membrane</keyword>
<evidence type="ECO:0000256" key="1">
    <source>
        <dbReference type="SAM" id="Phobius"/>
    </source>
</evidence>
<keyword evidence="1" id="KW-0812">Transmembrane</keyword>
<proteinExistence type="predicted"/>
<name>A0A5N6VVQ1_9EURO</name>
<protein>
    <submittedName>
        <fullName evidence="2">Uncharacterized protein</fullName>
    </submittedName>
</protein>
<sequence>MDNRAEVINCFLYSTPPPLLSFVSLQSLISACPLLDKMRIKKAISLYIRLIMIFSLRVLKCMYRTGVIWTGRIPSHSSYIRHMSTDIRQIPIEWQQTKRSLCVVLFYFFLSHFLWQVQT</sequence>
<feature type="transmembrane region" description="Helical" evidence="1">
    <location>
        <begin position="44"/>
        <end position="63"/>
    </location>
</feature>
<evidence type="ECO:0000313" key="3">
    <source>
        <dbReference type="Proteomes" id="UP000325433"/>
    </source>
</evidence>
<dbReference type="Proteomes" id="UP000325433">
    <property type="component" value="Unassembled WGS sequence"/>
</dbReference>
<organism evidence="2 3">
    <name type="scientific">Aspergillus transmontanensis</name>
    <dbReference type="NCBI Taxonomy" id="1034304"/>
    <lineage>
        <taxon>Eukaryota</taxon>
        <taxon>Fungi</taxon>
        <taxon>Dikarya</taxon>
        <taxon>Ascomycota</taxon>
        <taxon>Pezizomycotina</taxon>
        <taxon>Eurotiomycetes</taxon>
        <taxon>Eurotiomycetidae</taxon>
        <taxon>Eurotiales</taxon>
        <taxon>Aspergillaceae</taxon>
        <taxon>Aspergillus</taxon>
        <taxon>Aspergillus subgen. Circumdati</taxon>
    </lineage>
</organism>
<dbReference type="PROSITE" id="PS51257">
    <property type="entry name" value="PROKAR_LIPOPROTEIN"/>
    <property type="match status" value="1"/>
</dbReference>